<accession>A0A0F4G8K9</accession>
<dbReference type="EMBL" id="LAFY01005796">
    <property type="protein sequence ID" value="KJX92565.1"/>
    <property type="molecule type" value="Genomic_DNA"/>
</dbReference>
<reference evidence="1 2" key="1">
    <citation type="submission" date="2015-03" db="EMBL/GenBank/DDBJ databases">
        <title>RNA-seq based gene annotation and comparative genomics of four Zymoseptoria species reveal species-specific pathogenicity related genes and transposable element activity.</title>
        <authorList>
            <person name="Grandaubert J."/>
            <person name="Bhattacharyya A."/>
            <person name="Stukenbrock E.H."/>
        </authorList>
    </citation>
    <scope>NUCLEOTIDE SEQUENCE [LARGE SCALE GENOMIC DNA]</scope>
    <source>
        <strain evidence="1 2">Zb18110</strain>
    </source>
</reference>
<dbReference type="AlphaFoldDB" id="A0A0F4G8K9"/>
<proteinExistence type="predicted"/>
<comment type="caution">
    <text evidence="1">The sequence shown here is derived from an EMBL/GenBank/DDBJ whole genome shotgun (WGS) entry which is preliminary data.</text>
</comment>
<sequence length="271" mass="30126">MSIEDLDALKHALPAVKPKPPPAISTHRPPSAFDLRSILLRSGTHPGSLSISIPFRDKRILKSHWNKKAPISRAKLALLTNAVTHNLDLASIAPPRCGGSEKSGQVVKSEKPLTKKVRAFSPTVGEAEALIGKFGSTMFTYEPRNPNAHVNPWSQLHPFCYGAVSRSGTKDMALLRLQWTVEAANERLAKLTGEYYSGLLEDATDDDDVAGWMTWELVDVYERYSNRRMALMKELEVLKARDVVGRVGEAQRGRFWSVERRVGDGVLVMRV</sequence>
<organism evidence="1 2">
    <name type="scientific">Zymoseptoria brevis</name>
    <dbReference type="NCBI Taxonomy" id="1047168"/>
    <lineage>
        <taxon>Eukaryota</taxon>
        <taxon>Fungi</taxon>
        <taxon>Dikarya</taxon>
        <taxon>Ascomycota</taxon>
        <taxon>Pezizomycotina</taxon>
        <taxon>Dothideomycetes</taxon>
        <taxon>Dothideomycetidae</taxon>
        <taxon>Mycosphaerellales</taxon>
        <taxon>Mycosphaerellaceae</taxon>
        <taxon>Zymoseptoria</taxon>
    </lineage>
</organism>
<name>A0A0F4G8K9_9PEZI</name>
<evidence type="ECO:0000313" key="1">
    <source>
        <dbReference type="EMBL" id="KJX92565.1"/>
    </source>
</evidence>
<dbReference type="Proteomes" id="UP000033647">
    <property type="component" value="Unassembled WGS sequence"/>
</dbReference>
<dbReference type="OrthoDB" id="10624140at2759"/>
<protein>
    <submittedName>
        <fullName evidence="1">Uncharacterized protein</fullName>
    </submittedName>
</protein>
<gene>
    <name evidence="1" type="ORF">TI39_contig5841g00021</name>
</gene>
<keyword evidence="2" id="KW-1185">Reference proteome</keyword>
<evidence type="ECO:0000313" key="2">
    <source>
        <dbReference type="Proteomes" id="UP000033647"/>
    </source>
</evidence>